<accession>A0A3N1D9T7</accession>
<feature type="domain" description="Phospholipid/glycerol acyltransferase" evidence="6">
    <location>
        <begin position="81"/>
        <end position="192"/>
    </location>
</feature>
<comment type="caution">
    <text evidence="7">The sequence shown here is derived from an EMBL/GenBank/DDBJ whole genome shotgun (WGS) entry which is preliminary data.</text>
</comment>
<keyword evidence="4" id="KW-0443">Lipid metabolism</keyword>
<dbReference type="EMBL" id="RJKE01000001">
    <property type="protein sequence ID" value="ROO90259.1"/>
    <property type="molecule type" value="Genomic_DNA"/>
</dbReference>
<evidence type="ECO:0000313" key="8">
    <source>
        <dbReference type="Proteomes" id="UP000272400"/>
    </source>
</evidence>
<proteinExistence type="predicted"/>
<dbReference type="PANTHER" id="PTHR10434:SF64">
    <property type="entry name" value="1-ACYL-SN-GLYCEROL-3-PHOSPHATE ACYLTRANSFERASE-RELATED"/>
    <property type="match status" value="1"/>
</dbReference>
<keyword evidence="3 7" id="KW-0808">Transferase</keyword>
<dbReference type="AlphaFoldDB" id="A0A3N1D9T7"/>
<dbReference type="PANTHER" id="PTHR10434">
    <property type="entry name" value="1-ACYL-SN-GLYCEROL-3-PHOSPHATE ACYLTRANSFERASE"/>
    <property type="match status" value="1"/>
</dbReference>
<organism evidence="7 8">
    <name type="scientific">Actinocorallia herbida</name>
    <dbReference type="NCBI Taxonomy" id="58109"/>
    <lineage>
        <taxon>Bacteria</taxon>
        <taxon>Bacillati</taxon>
        <taxon>Actinomycetota</taxon>
        <taxon>Actinomycetes</taxon>
        <taxon>Streptosporangiales</taxon>
        <taxon>Thermomonosporaceae</taxon>
        <taxon>Actinocorallia</taxon>
    </lineage>
</organism>
<evidence type="ECO:0000256" key="1">
    <source>
        <dbReference type="ARBA" id="ARBA00005189"/>
    </source>
</evidence>
<reference evidence="7 8" key="1">
    <citation type="submission" date="2018-11" db="EMBL/GenBank/DDBJ databases">
        <title>Sequencing the genomes of 1000 actinobacteria strains.</title>
        <authorList>
            <person name="Klenk H.-P."/>
        </authorList>
    </citation>
    <scope>NUCLEOTIDE SEQUENCE [LARGE SCALE GENOMIC DNA]</scope>
    <source>
        <strain evidence="7 8">DSM 44254</strain>
    </source>
</reference>
<dbReference type="InterPro" id="IPR002123">
    <property type="entry name" value="Plipid/glycerol_acylTrfase"/>
</dbReference>
<gene>
    <name evidence="7" type="ORF">EDD29_7981</name>
</gene>
<evidence type="ECO:0000256" key="3">
    <source>
        <dbReference type="ARBA" id="ARBA00022679"/>
    </source>
</evidence>
<dbReference type="Proteomes" id="UP000272400">
    <property type="component" value="Unassembled WGS sequence"/>
</dbReference>
<evidence type="ECO:0000259" key="6">
    <source>
        <dbReference type="SMART" id="SM00563"/>
    </source>
</evidence>
<dbReference type="Pfam" id="PF01553">
    <property type="entry name" value="Acyltransferase"/>
    <property type="match status" value="1"/>
</dbReference>
<dbReference type="SMART" id="SM00563">
    <property type="entry name" value="PlsC"/>
    <property type="match status" value="1"/>
</dbReference>
<evidence type="ECO:0000256" key="5">
    <source>
        <dbReference type="ARBA" id="ARBA00023315"/>
    </source>
</evidence>
<evidence type="ECO:0000313" key="7">
    <source>
        <dbReference type="EMBL" id="ROO90259.1"/>
    </source>
</evidence>
<keyword evidence="8" id="KW-1185">Reference proteome</keyword>
<protein>
    <submittedName>
        <fullName evidence="7">Lyso-ornithine lipid acyltransferase</fullName>
    </submittedName>
</protein>
<comment type="pathway">
    <text evidence="1">Lipid metabolism.</text>
</comment>
<name>A0A3N1D9T7_9ACTN</name>
<dbReference type="GO" id="GO:0006654">
    <property type="term" value="P:phosphatidic acid biosynthetic process"/>
    <property type="evidence" value="ECO:0007669"/>
    <property type="project" value="TreeGrafter"/>
</dbReference>
<evidence type="ECO:0000256" key="2">
    <source>
        <dbReference type="ARBA" id="ARBA00022516"/>
    </source>
</evidence>
<sequence>MNAWAPRSPCTSACVTAALPAVPGRTAALRAARLATVLTRALPSAPDDLPSLSRALLQALDVTLDTGGPGEGLSVAGEAGTLVVANHVSWLDVPVLLALEPVTMLAKQEVEGWPVIGGLARRAGTRFIDRDGLWSLPGTVAELAGLLRAGTSVMAFPEGTTRCRVPGTLHRAVFQAALDAGAPIRPVTLTYRQGHSPSTLAAYVGTDPFTLSLRRVLSAADLTVHVRVHPPLHPSPSDTRRALALRAASLLSPDGPAPAHLVPVAG</sequence>
<dbReference type="GO" id="GO:0003841">
    <property type="term" value="F:1-acylglycerol-3-phosphate O-acyltransferase activity"/>
    <property type="evidence" value="ECO:0007669"/>
    <property type="project" value="TreeGrafter"/>
</dbReference>
<evidence type="ECO:0000256" key="4">
    <source>
        <dbReference type="ARBA" id="ARBA00023098"/>
    </source>
</evidence>
<keyword evidence="2" id="KW-0444">Lipid biosynthesis</keyword>
<dbReference type="SUPFAM" id="SSF69593">
    <property type="entry name" value="Glycerol-3-phosphate (1)-acyltransferase"/>
    <property type="match status" value="1"/>
</dbReference>
<dbReference type="OrthoDB" id="5184723at2"/>
<keyword evidence="5 7" id="KW-0012">Acyltransferase</keyword>
<dbReference type="CDD" id="cd07989">
    <property type="entry name" value="LPLAT_AGPAT-like"/>
    <property type="match status" value="1"/>
</dbReference>